<feature type="signal peptide" evidence="1">
    <location>
        <begin position="1"/>
        <end position="25"/>
    </location>
</feature>
<keyword evidence="1" id="KW-0732">Signal</keyword>
<dbReference type="InterPro" id="IPR051532">
    <property type="entry name" value="Ester_Hydrolysis_Enzymes"/>
</dbReference>
<proteinExistence type="predicted"/>
<dbReference type="InterPro" id="IPR013830">
    <property type="entry name" value="SGNH_hydro"/>
</dbReference>
<dbReference type="PANTHER" id="PTHR30383">
    <property type="entry name" value="THIOESTERASE 1/PROTEASE 1/LYSOPHOSPHOLIPASE L1"/>
    <property type="match status" value="1"/>
</dbReference>
<dbReference type="PANTHER" id="PTHR30383:SF5">
    <property type="entry name" value="SGNH HYDROLASE-TYPE ESTERASE DOMAIN-CONTAINING PROTEIN"/>
    <property type="match status" value="1"/>
</dbReference>
<evidence type="ECO:0000313" key="3">
    <source>
        <dbReference type="EMBL" id="MET3653201.1"/>
    </source>
</evidence>
<feature type="domain" description="SGNH hydrolase-type esterase" evidence="2">
    <location>
        <begin position="85"/>
        <end position="247"/>
    </location>
</feature>
<comment type="caution">
    <text evidence="3">The sequence shown here is derived from an EMBL/GenBank/DDBJ whole genome shotgun (WGS) entry which is preliminary data.</text>
</comment>
<dbReference type="Proteomes" id="UP001549184">
    <property type="component" value="Unassembled WGS sequence"/>
</dbReference>
<evidence type="ECO:0000313" key="4">
    <source>
        <dbReference type="Proteomes" id="UP001549184"/>
    </source>
</evidence>
<dbReference type="Pfam" id="PF13472">
    <property type="entry name" value="Lipase_GDSL_2"/>
    <property type="match status" value="1"/>
</dbReference>
<dbReference type="CDD" id="cd04501">
    <property type="entry name" value="SGNH_hydrolase_like_4"/>
    <property type="match status" value="1"/>
</dbReference>
<gene>
    <name evidence="3" type="ORF">ABIC75_002937</name>
</gene>
<name>A0ABV2JWJ5_9GAMM</name>
<organism evidence="3 4">
    <name type="scientific">Dyella japonica</name>
    <dbReference type="NCBI Taxonomy" id="231455"/>
    <lineage>
        <taxon>Bacteria</taxon>
        <taxon>Pseudomonadati</taxon>
        <taxon>Pseudomonadota</taxon>
        <taxon>Gammaproteobacteria</taxon>
        <taxon>Lysobacterales</taxon>
        <taxon>Rhodanobacteraceae</taxon>
        <taxon>Dyella</taxon>
    </lineage>
</organism>
<protein>
    <submittedName>
        <fullName evidence="3">Lysophospholipase L1-like esterase</fullName>
    </submittedName>
</protein>
<dbReference type="RefSeq" id="WP_354014593.1">
    <property type="nucleotide sequence ID" value="NZ_JBEPMU010000004.1"/>
</dbReference>
<keyword evidence="4" id="KW-1185">Reference proteome</keyword>
<reference evidence="3 4" key="1">
    <citation type="submission" date="2024-06" db="EMBL/GenBank/DDBJ databases">
        <title>Sorghum-associated microbial communities from plants grown in Nebraska, USA.</title>
        <authorList>
            <person name="Schachtman D."/>
        </authorList>
    </citation>
    <scope>NUCLEOTIDE SEQUENCE [LARGE SCALE GENOMIC DNA]</scope>
    <source>
        <strain evidence="3 4">1073</strain>
    </source>
</reference>
<evidence type="ECO:0000256" key="1">
    <source>
        <dbReference type="SAM" id="SignalP"/>
    </source>
</evidence>
<sequence length="264" mass="28345">MHVTRIIHLIALVALLGAAAGPTIAQDDATGIVADPCASEKTPEQLPSGQWNAYIFARDFGKLCQYRVQNAELMKPGSTPPRVVFMGDSITEFWGRQHAAFFTQGKVDRGISGQTSAQMLLRFRQDVIDLHPQAVHIMAGTNDVAGNTGPSTLQQVEGNIASMAELARAHGIRVILASVPPAGHFPWRPELQPVPIIGALNHWMQDYAARNGFTYVDYYSATATPEGAMKPGLASDGVHPTRQGYAVMEPLAEAAIQQALGPAP</sequence>
<evidence type="ECO:0000259" key="2">
    <source>
        <dbReference type="Pfam" id="PF13472"/>
    </source>
</evidence>
<dbReference type="InterPro" id="IPR036514">
    <property type="entry name" value="SGNH_hydro_sf"/>
</dbReference>
<feature type="chain" id="PRO_5046043088" evidence="1">
    <location>
        <begin position="26"/>
        <end position="264"/>
    </location>
</feature>
<dbReference type="Gene3D" id="3.40.50.1110">
    <property type="entry name" value="SGNH hydrolase"/>
    <property type="match status" value="1"/>
</dbReference>
<dbReference type="SUPFAM" id="SSF52266">
    <property type="entry name" value="SGNH hydrolase"/>
    <property type="match status" value="1"/>
</dbReference>
<accession>A0ABV2JWJ5</accession>
<dbReference type="EMBL" id="JBEPMU010000004">
    <property type="protein sequence ID" value="MET3653201.1"/>
    <property type="molecule type" value="Genomic_DNA"/>
</dbReference>